<dbReference type="InterPro" id="IPR050109">
    <property type="entry name" value="HTH-type_TetR-like_transc_reg"/>
</dbReference>
<keyword evidence="1 2" id="KW-0238">DNA-binding</keyword>
<dbReference type="RefSeq" id="WP_144758013.1">
    <property type="nucleotide sequence ID" value="NZ_VMNW02000047.1"/>
</dbReference>
<feature type="DNA-binding region" description="H-T-H motif" evidence="2">
    <location>
        <begin position="43"/>
        <end position="62"/>
    </location>
</feature>
<reference evidence="5" key="1">
    <citation type="submission" date="2019-09" db="EMBL/GenBank/DDBJ databases">
        <authorList>
            <person name="Teo W.F.A."/>
            <person name="Duangmal K."/>
        </authorList>
    </citation>
    <scope>NUCLEOTIDE SEQUENCE [LARGE SCALE GENOMIC DNA]</scope>
    <source>
        <strain evidence="5">K81G1</strain>
    </source>
</reference>
<dbReference type="InterPro" id="IPR001647">
    <property type="entry name" value="HTH_TetR"/>
</dbReference>
<dbReference type="AlphaFoldDB" id="A0A5N0V0Z6"/>
<comment type="caution">
    <text evidence="5">The sequence shown here is derived from an EMBL/GenBank/DDBJ whole genome shotgun (WGS) entry which is preliminary data.</text>
</comment>
<evidence type="ECO:0000313" key="6">
    <source>
        <dbReference type="Proteomes" id="UP000319769"/>
    </source>
</evidence>
<keyword evidence="6" id="KW-1185">Reference proteome</keyword>
<dbReference type="GO" id="GO:0003700">
    <property type="term" value="F:DNA-binding transcription factor activity"/>
    <property type="evidence" value="ECO:0007669"/>
    <property type="project" value="TreeGrafter"/>
</dbReference>
<dbReference type="PROSITE" id="PS50977">
    <property type="entry name" value="HTH_TETR_2"/>
    <property type="match status" value="1"/>
</dbReference>
<dbReference type="SUPFAM" id="SSF46689">
    <property type="entry name" value="Homeodomain-like"/>
    <property type="match status" value="1"/>
</dbReference>
<protein>
    <submittedName>
        <fullName evidence="5">TetR/AcrR family transcriptional regulator</fullName>
    </submittedName>
</protein>
<evidence type="ECO:0000256" key="2">
    <source>
        <dbReference type="PROSITE-ProRule" id="PRU00335"/>
    </source>
</evidence>
<dbReference type="OrthoDB" id="4542604at2"/>
<evidence type="ECO:0000313" key="5">
    <source>
        <dbReference type="EMBL" id="KAA9156660.1"/>
    </source>
</evidence>
<name>A0A5N0V0Z6_9PSEU</name>
<dbReference type="InterPro" id="IPR036271">
    <property type="entry name" value="Tet_transcr_reg_TetR-rel_C_sf"/>
</dbReference>
<evidence type="ECO:0000259" key="4">
    <source>
        <dbReference type="PROSITE" id="PS50977"/>
    </source>
</evidence>
<organism evidence="5 6">
    <name type="scientific">Amycolatopsis acidicola</name>
    <dbReference type="NCBI Taxonomy" id="2596893"/>
    <lineage>
        <taxon>Bacteria</taxon>
        <taxon>Bacillati</taxon>
        <taxon>Actinomycetota</taxon>
        <taxon>Actinomycetes</taxon>
        <taxon>Pseudonocardiales</taxon>
        <taxon>Pseudonocardiaceae</taxon>
        <taxon>Amycolatopsis</taxon>
    </lineage>
</organism>
<dbReference type="Proteomes" id="UP000319769">
    <property type="component" value="Unassembled WGS sequence"/>
</dbReference>
<evidence type="ECO:0000256" key="1">
    <source>
        <dbReference type="ARBA" id="ARBA00023125"/>
    </source>
</evidence>
<dbReference type="PANTHER" id="PTHR30055">
    <property type="entry name" value="HTH-TYPE TRANSCRIPTIONAL REGULATOR RUTR"/>
    <property type="match status" value="1"/>
</dbReference>
<dbReference type="Pfam" id="PF00440">
    <property type="entry name" value="TetR_N"/>
    <property type="match status" value="1"/>
</dbReference>
<accession>A0A5N0V0Z6</accession>
<dbReference type="Gene3D" id="1.10.357.10">
    <property type="entry name" value="Tetracycline Repressor, domain 2"/>
    <property type="match status" value="1"/>
</dbReference>
<dbReference type="InterPro" id="IPR009057">
    <property type="entry name" value="Homeodomain-like_sf"/>
</dbReference>
<feature type="region of interest" description="Disordered" evidence="3">
    <location>
        <begin position="1"/>
        <end position="20"/>
    </location>
</feature>
<feature type="domain" description="HTH tetR-type" evidence="4">
    <location>
        <begin position="21"/>
        <end position="80"/>
    </location>
</feature>
<dbReference type="EMBL" id="VMNW02000047">
    <property type="protein sequence ID" value="KAA9156660.1"/>
    <property type="molecule type" value="Genomic_DNA"/>
</dbReference>
<dbReference type="GO" id="GO:0000976">
    <property type="term" value="F:transcription cis-regulatory region binding"/>
    <property type="evidence" value="ECO:0007669"/>
    <property type="project" value="TreeGrafter"/>
</dbReference>
<evidence type="ECO:0000256" key="3">
    <source>
        <dbReference type="SAM" id="MobiDB-lite"/>
    </source>
</evidence>
<gene>
    <name evidence="5" type="ORF">FPZ12_026850</name>
</gene>
<sequence length="221" mass="24470">MTPAAGDRPDGRAARWAGQRQRRREEFVEAAIRAIAEHGPEASTEHIAEAAGVARTRLYKHFTDATDLRRAVAERAVRQVNTELAALLHLEGTPMEMITGTIGMHTEWLSEHRHLYHYLSRHSPAGREGIEDVKTTIARRLTTLFESYLDGFGLGSQAAEPIAFGLVGLVESSTAQWLENDRGLGHAQFTALLARWVWGILDDTLRQGGITVDPHRPLPAP</sequence>
<dbReference type="PANTHER" id="PTHR30055:SF160">
    <property type="entry name" value="TRANSCRIPTIONAL REGULATORY PROTEIN (PROBABLY ASNC-FAMILY)-RELATED"/>
    <property type="match status" value="1"/>
</dbReference>
<proteinExistence type="predicted"/>
<dbReference type="SUPFAM" id="SSF48498">
    <property type="entry name" value="Tetracyclin repressor-like, C-terminal domain"/>
    <property type="match status" value="1"/>
</dbReference>